<dbReference type="GO" id="GO:0016020">
    <property type="term" value="C:membrane"/>
    <property type="evidence" value="ECO:0007669"/>
    <property type="project" value="GOC"/>
</dbReference>
<dbReference type="Proteomes" id="UP000002366">
    <property type="component" value="Chromosome"/>
</dbReference>
<keyword evidence="2" id="KW-0441">Lipid A biosynthesis</keyword>
<keyword evidence="3" id="KW-0808">Transferase</keyword>
<evidence type="ECO:0000313" key="7">
    <source>
        <dbReference type="Proteomes" id="UP000002366"/>
    </source>
</evidence>
<evidence type="ECO:0000256" key="4">
    <source>
        <dbReference type="ARBA" id="ARBA00023098"/>
    </source>
</evidence>
<dbReference type="HOGENOM" id="CLU_049865_1_1_0"/>
<dbReference type="EMBL" id="CP001997">
    <property type="protein sequence ID" value="ADE57837.1"/>
    <property type="molecule type" value="Genomic_DNA"/>
</dbReference>
<dbReference type="GO" id="GO:0009245">
    <property type="term" value="P:lipid A biosynthetic process"/>
    <property type="evidence" value="ECO:0007669"/>
    <property type="project" value="UniProtKB-KW"/>
</dbReference>
<reference evidence="6 7" key="1">
    <citation type="journal article" date="2010" name="Stand. Genomic Sci.">
        <title>Complete genome sequence of Aminobacterium colombiense type strain (ALA-1).</title>
        <authorList>
            <person name="Chertkov O."/>
            <person name="Sikorski J."/>
            <person name="Brambilla E."/>
            <person name="Lapidus A."/>
            <person name="Copeland A."/>
            <person name="Glavina Del Rio T."/>
            <person name="Nolan M."/>
            <person name="Lucas S."/>
            <person name="Tice H."/>
            <person name="Cheng J.F."/>
            <person name="Han C."/>
            <person name="Detter J.C."/>
            <person name="Bruce D."/>
            <person name="Tapia R."/>
            <person name="Goodwin L."/>
            <person name="Pitluck S."/>
            <person name="Liolios K."/>
            <person name="Ivanova N."/>
            <person name="Mavromatis K."/>
            <person name="Ovchinnikova G."/>
            <person name="Pati A."/>
            <person name="Chen A."/>
            <person name="Palaniappan K."/>
            <person name="Land M."/>
            <person name="Hauser L."/>
            <person name="Chang Y.J."/>
            <person name="Jeffries C.D."/>
            <person name="Spring S."/>
            <person name="Rohde M."/>
            <person name="Goker M."/>
            <person name="Bristow J."/>
            <person name="Eisen J.A."/>
            <person name="Markowitz V."/>
            <person name="Hugenholtz P."/>
            <person name="Kyrpides N.C."/>
            <person name="Klenk H.P."/>
        </authorList>
    </citation>
    <scope>NUCLEOTIDE SEQUENCE [LARGE SCALE GENOMIC DNA]</scope>
    <source>
        <strain evidence="7">DSM 12261 / ALA-1</strain>
    </source>
</reference>
<dbReference type="AlphaFoldDB" id="D5EH05"/>
<organism evidence="6 7">
    <name type="scientific">Aminobacterium colombiense (strain DSM 12261 / ALA-1)</name>
    <dbReference type="NCBI Taxonomy" id="572547"/>
    <lineage>
        <taxon>Bacteria</taxon>
        <taxon>Thermotogati</taxon>
        <taxon>Synergistota</taxon>
        <taxon>Synergistia</taxon>
        <taxon>Synergistales</taxon>
        <taxon>Aminobacteriaceae</taxon>
        <taxon>Aminobacterium</taxon>
    </lineage>
</organism>
<proteinExistence type="predicted"/>
<dbReference type="OrthoDB" id="9801697at2"/>
<keyword evidence="4" id="KW-0443">Lipid metabolism</keyword>
<accession>D5EH05</accession>
<name>D5EH05_AMICL</name>
<dbReference type="InterPro" id="IPR011004">
    <property type="entry name" value="Trimer_LpxA-like_sf"/>
</dbReference>
<sequence>MEIKKLITKYTGYDSFKNKIEHTGLMDAIYSNTVSFLSDPKFASKLAQNSNIVAILVNPEDAQKIDVEIEKIIIEKPKSIFFDIHNEFCKLNISRQVTKIDPDANIASSAYVSPYNVSIESGVIIHPQAAILDGVSIQKGTIIGPGTIIGTHGFHCYDDINGNKKKVYHDGKVIIGENVEIGSNVSIDKGLMGRDTIIGDHTKIDNLVHIAHRVHIGCSCLVAAGAIISGSVTTGNDIWIGPGATLSNRITLGNNAQVLIGSVVVRNVKDNERVSGNFAMDHFKRMLRTRSNI</sequence>
<gene>
    <name evidence="6" type="ordered locus">Amico_1722</name>
</gene>
<evidence type="ECO:0000256" key="1">
    <source>
        <dbReference type="ARBA" id="ARBA00022516"/>
    </source>
</evidence>
<dbReference type="STRING" id="572547.Amico_1722"/>
<dbReference type="eggNOG" id="COG1044">
    <property type="taxonomic scope" value="Bacteria"/>
</dbReference>
<dbReference type="GO" id="GO:0016410">
    <property type="term" value="F:N-acyltransferase activity"/>
    <property type="evidence" value="ECO:0007669"/>
    <property type="project" value="InterPro"/>
</dbReference>
<evidence type="ECO:0000313" key="6">
    <source>
        <dbReference type="EMBL" id="ADE57837.1"/>
    </source>
</evidence>
<evidence type="ECO:0000256" key="3">
    <source>
        <dbReference type="ARBA" id="ARBA00022679"/>
    </source>
</evidence>
<keyword evidence="1" id="KW-0444">Lipid biosynthesis</keyword>
<dbReference type="PANTHER" id="PTHR43378:SF2">
    <property type="entry name" value="UDP-3-O-ACYLGLUCOSAMINE N-ACYLTRANSFERASE 1, MITOCHONDRIAL-RELATED"/>
    <property type="match status" value="1"/>
</dbReference>
<dbReference type="SUPFAM" id="SSF51161">
    <property type="entry name" value="Trimeric LpxA-like enzymes"/>
    <property type="match status" value="1"/>
</dbReference>
<keyword evidence="5" id="KW-0012">Acyltransferase</keyword>
<evidence type="ECO:0000256" key="5">
    <source>
        <dbReference type="ARBA" id="ARBA00023315"/>
    </source>
</evidence>
<evidence type="ECO:0000256" key="2">
    <source>
        <dbReference type="ARBA" id="ARBA00022556"/>
    </source>
</evidence>
<keyword evidence="7" id="KW-1185">Reference proteome</keyword>
<dbReference type="RefSeq" id="WP_013049099.1">
    <property type="nucleotide sequence ID" value="NC_014011.1"/>
</dbReference>
<dbReference type="KEGG" id="aco:Amico_1722"/>
<dbReference type="InterPro" id="IPR007691">
    <property type="entry name" value="LpxD"/>
</dbReference>
<protein>
    <submittedName>
        <fullName evidence="6">UDP-3-O-(3-hydroxymyristoyl)-like protein</fullName>
    </submittedName>
</protein>
<dbReference type="PANTHER" id="PTHR43378">
    <property type="entry name" value="UDP-3-O-ACYLGLUCOSAMINE N-ACYLTRANSFERASE"/>
    <property type="match status" value="1"/>
</dbReference>
<dbReference type="Gene3D" id="2.160.10.10">
    <property type="entry name" value="Hexapeptide repeat proteins"/>
    <property type="match status" value="1"/>
</dbReference>